<gene>
    <name evidence="1" type="ORF">CATMQ487_44680</name>
</gene>
<dbReference type="PROSITE" id="PS51318">
    <property type="entry name" value="TAT"/>
    <property type="match status" value="1"/>
</dbReference>
<dbReference type="Proteomes" id="UP001057498">
    <property type="component" value="Chromosome"/>
</dbReference>
<sequence length="198" mass="20985">MSPHPHPDPAEARAERLGQTTPARRLWLAGAAAAAAGAALPARAQSATSPLGTDVPMAPPRAEFVYEAIVDVADMVNMGTGPLGERRIVPITGGEFAGPGLKGTVLAGGADRQLVRQDGARLLDAVYELKTDDGAVITVSNQVLVRTPTGQPRYALSHIRLSAPNGKYGWLNDYVYTGTLDSLRPKRNAVLIRVFRLV</sequence>
<dbReference type="InterPro" id="IPR006311">
    <property type="entry name" value="TAT_signal"/>
</dbReference>
<keyword evidence="2" id="KW-1185">Reference proteome</keyword>
<evidence type="ECO:0000313" key="2">
    <source>
        <dbReference type="Proteomes" id="UP001057498"/>
    </source>
</evidence>
<evidence type="ECO:0000313" key="1">
    <source>
        <dbReference type="EMBL" id="BDI07498.1"/>
    </source>
</evidence>
<reference evidence="1" key="1">
    <citation type="submission" date="2022-04" db="EMBL/GenBank/DDBJ databases">
        <title>Whole genome sequence of Sphaerotilus sp. FB-5.</title>
        <authorList>
            <person name="Takeda M."/>
            <person name="Narihara S."/>
            <person name="Akimoto M."/>
            <person name="Akimoto R."/>
            <person name="Nishiyashiki S."/>
            <person name="Murakami T."/>
        </authorList>
    </citation>
    <scope>NUCLEOTIDE SEQUENCE</scope>
    <source>
        <strain evidence="1">FB-5</strain>
    </source>
</reference>
<dbReference type="PANTHER" id="PTHR37315">
    <property type="entry name" value="UPF0311 PROTEIN BLR7842"/>
    <property type="match status" value="1"/>
</dbReference>
<dbReference type="RefSeq" id="WP_251970682.1">
    <property type="nucleotide sequence ID" value="NZ_AP025730.1"/>
</dbReference>
<dbReference type="Gene3D" id="2.40.160.20">
    <property type="match status" value="1"/>
</dbReference>
<name>A0ABN6PTP7_9BURK</name>
<organism evidence="1 2">
    <name type="scientific">Sphaerotilus microaerophilus</name>
    <dbReference type="NCBI Taxonomy" id="2914710"/>
    <lineage>
        <taxon>Bacteria</taxon>
        <taxon>Pseudomonadati</taxon>
        <taxon>Pseudomonadota</taxon>
        <taxon>Betaproteobacteria</taxon>
        <taxon>Burkholderiales</taxon>
        <taxon>Sphaerotilaceae</taxon>
        <taxon>Sphaerotilus</taxon>
    </lineage>
</organism>
<proteinExistence type="predicted"/>
<dbReference type="Pfam" id="PF11578">
    <property type="entry name" value="DUF3237"/>
    <property type="match status" value="1"/>
</dbReference>
<dbReference type="EMBL" id="AP025730">
    <property type="protein sequence ID" value="BDI07498.1"/>
    <property type="molecule type" value="Genomic_DNA"/>
</dbReference>
<protein>
    <submittedName>
        <fullName evidence="1">Uncharacterized protein</fullName>
    </submittedName>
</protein>
<accession>A0ABN6PTP7</accession>
<dbReference type="PANTHER" id="PTHR37315:SF1">
    <property type="entry name" value="UPF0311 PROTEIN BLR7842"/>
    <property type="match status" value="1"/>
</dbReference>
<dbReference type="InterPro" id="IPR020915">
    <property type="entry name" value="UPF0311"/>
</dbReference>